<dbReference type="RefSeq" id="WP_213369509.1">
    <property type="nucleotide sequence ID" value="NZ_BSFJ01000008.1"/>
</dbReference>
<evidence type="ECO:0000313" key="2">
    <source>
        <dbReference type="EMBL" id="GLK72057.1"/>
    </source>
</evidence>
<gene>
    <name evidence="2" type="ORF">GCM10017643_21730</name>
</gene>
<organism evidence="2 3">
    <name type="scientific">Ancylobacter dichloromethanicus</name>
    <dbReference type="NCBI Taxonomy" id="518825"/>
    <lineage>
        <taxon>Bacteria</taxon>
        <taxon>Pseudomonadati</taxon>
        <taxon>Pseudomonadota</taxon>
        <taxon>Alphaproteobacteria</taxon>
        <taxon>Hyphomicrobiales</taxon>
        <taxon>Xanthobacteraceae</taxon>
        <taxon>Ancylobacter</taxon>
    </lineage>
</organism>
<dbReference type="AlphaFoldDB" id="A0A9W6MZJ1"/>
<reference evidence="2" key="2">
    <citation type="submission" date="2023-01" db="EMBL/GenBank/DDBJ databases">
        <authorList>
            <person name="Sun Q."/>
            <person name="Evtushenko L."/>
        </authorList>
    </citation>
    <scope>NUCLEOTIDE SEQUENCE</scope>
    <source>
        <strain evidence="2">VKM B-2484</strain>
    </source>
</reference>
<reference evidence="2" key="1">
    <citation type="journal article" date="2014" name="Int. J. Syst. Evol. Microbiol.">
        <title>Complete genome sequence of Corynebacterium casei LMG S-19264T (=DSM 44701T), isolated from a smear-ripened cheese.</title>
        <authorList>
            <consortium name="US DOE Joint Genome Institute (JGI-PGF)"/>
            <person name="Walter F."/>
            <person name="Albersmeier A."/>
            <person name="Kalinowski J."/>
            <person name="Ruckert C."/>
        </authorList>
    </citation>
    <scope>NUCLEOTIDE SEQUENCE</scope>
    <source>
        <strain evidence="2">VKM B-2484</strain>
    </source>
</reference>
<dbReference type="EMBL" id="BSFJ01000008">
    <property type="protein sequence ID" value="GLK72057.1"/>
    <property type="molecule type" value="Genomic_DNA"/>
</dbReference>
<keyword evidence="1" id="KW-0472">Membrane</keyword>
<keyword evidence="3" id="KW-1185">Reference proteome</keyword>
<feature type="transmembrane region" description="Helical" evidence="1">
    <location>
        <begin position="29"/>
        <end position="47"/>
    </location>
</feature>
<accession>A0A9W6MZJ1</accession>
<evidence type="ECO:0000256" key="1">
    <source>
        <dbReference type="SAM" id="Phobius"/>
    </source>
</evidence>
<protein>
    <submittedName>
        <fullName evidence="2">Uncharacterized protein</fullName>
    </submittedName>
</protein>
<name>A0A9W6MZJ1_9HYPH</name>
<keyword evidence="1" id="KW-1133">Transmembrane helix</keyword>
<sequence length="77" mass="8573">MTDPTLTPQGNAAQDLAPSRRRPLLLRRAPMEAIAVTVIALGFLMLFQPFALVLYTYSLVTLLVGTFMFMIVSKFPE</sequence>
<proteinExistence type="predicted"/>
<comment type="caution">
    <text evidence="2">The sequence shown here is derived from an EMBL/GenBank/DDBJ whole genome shotgun (WGS) entry which is preliminary data.</text>
</comment>
<dbReference type="Proteomes" id="UP001143370">
    <property type="component" value="Unassembled WGS sequence"/>
</dbReference>
<keyword evidence="1" id="KW-0812">Transmembrane</keyword>
<feature type="transmembrane region" description="Helical" evidence="1">
    <location>
        <begin position="53"/>
        <end position="72"/>
    </location>
</feature>
<evidence type="ECO:0000313" key="3">
    <source>
        <dbReference type="Proteomes" id="UP001143370"/>
    </source>
</evidence>